<dbReference type="InterPro" id="IPR006016">
    <property type="entry name" value="UspA"/>
</dbReference>
<dbReference type="Gene3D" id="3.40.50.12370">
    <property type="match status" value="1"/>
</dbReference>
<dbReference type="SUPFAM" id="SSF52402">
    <property type="entry name" value="Adenine nucleotide alpha hydrolases-like"/>
    <property type="match status" value="2"/>
</dbReference>
<feature type="domain" description="UspA" evidence="1">
    <location>
        <begin position="1"/>
        <end position="148"/>
    </location>
</feature>
<evidence type="ECO:0000259" key="1">
    <source>
        <dbReference type="Pfam" id="PF00582"/>
    </source>
</evidence>
<evidence type="ECO:0000313" key="3">
    <source>
        <dbReference type="Proteomes" id="UP000198711"/>
    </source>
</evidence>
<gene>
    <name evidence="2" type="ORF">SAMN05444410_10777</name>
</gene>
<dbReference type="RefSeq" id="WP_092723825.1">
    <property type="nucleotide sequence ID" value="NZ_FNNO01000007.1"/>
</dbReference>
<protein>
    <submittedName>
        <fullName evidence="2">Universal stress protein family protein</fullName>
    </submittedName>
</protein>
<evidence type="ECO:0000313" key="2">
    <source>
        <dbReference type="EMBL" id="SDW93064.1"/>
    </source>
</evidence>
<name>A0A8X8IFA4_9BACT</name>
<proteinExistence type="predicted"/>
<dbReference type="AlphaFoldDB" id="A0A8X8IFA4"/>
<keyword evidence="3" id="KW-1185">Reference proteome</keyword>
<accession>A0A8X8IFA4</accession>
<dbReference type="Pfam" id="PF00582">
    <property type="entry name" value="Usp"/>
    <property type="match status" value="1"/>
</dbReference>
<reference evidence="2 3" key="1">
    <citation type="submission" date="2016-10" db="EMBL/GenBank/DDBJ databases">
        <authorList>
            <person name="Varghese N."/>
            <person name="Submissions S."/>
        </authorList>
    </citation>
    <scope>NUCLEOTIDE SEQUENCE [LARGE SCALE GENOMIC DNA]</scope>
    <source>
        <strain evidence="2 3">DSM 25353</strain>
    </source>
</reference>
<organism evidence="2 3">
    <name type="scientific">Hydrobacter penzbergensis</name>
    <dbReference type="NCBI Taxonomy" id="1235997"/>
    <lineage>
        <taxon>Bacteria</taxon>
        <taxon>Pseudomonadati</taxon>
        <taxon>Bacteroidota</taxon>
        <taxon>Chitinophagia</taxon>
        <taxon>Chitinophagales</taxon>
        <taxon>Chitinophagaceae</taxon>
        <taxon>Hydrobacter</taxon>
    </lineage>
</organism>
<sequence>MKKFIVAFDGLRFSESVRDYAIELANQSNAHLVGVFLDDFMHHSYKIYNLITENKNYHAKQKKLEEKDVATRREAVEKFEIACQDAGLQYTVHHDRNAAIQELLHESIYADLLMIDNTETLTAYTEKIPSEFINDLLSQTKCPVLMVPHHFEPIDKVVLLYNGEASSVYAIKMFSYILASLKQKPTEVVSVKGTNDSLHLPDNALMKEFMKRHFSEVSYTILKGSAETKIHTYLKRAGNHTLVVLGAYSRGMISNWLRPSMADMIMKELQVPLFIAHIK</sequence>
<dbReference type="Proteomes" id="UP000198711">
    <property type="component" value="Unassembled WGS sequence"/>
</dbReference>
<comment type="caution">
    <text evidence="2">The sequence shown here is derived from an EMBL/GenBank/DDBJ whole genome shotgun (WGS) entry which is preliminary data.</text>
</comment>
<dbReference type="EMBL" id="FNNO01000007">
    <property type="protein sequence ID" value="SDW93064.1"/>
    <property type="molecule type" value="Genomic_DNA"/>
</dbReference>